<proteinExistence type="predicted"/>
<reference evidence="1" key="1">
    <citation type="journal article" date="2011" name="Environ. Microbiol.">
        <title>Time-series analyses of Monterey Bay coastal microbial picoplankton using a 'genome proxy' microarray.</title>
        <authorList>
            <person name="Rich V.I."/>
            <person name="Pham V.D."/>
            <person name="Eppley J."/>
            <person name="Shi Y."/>
            <person name="DeLong E.F."/>
        </authorList>
    </citation>
    <scope>NUCLEOTIDE SEQUENCE</scope>
</reference>
<sequence>MYQYREGKVKSTPMRGVKQILKPDAYKQWERALQRRALLLPFRRQRPPPWPWLTAHKRRRAVALASARIRASGERIRHA</sequence>
<dbReference type="EMBL" id="GU474895">
    <property type="protein sequence ID" value="ADI18617.1"/>
    <property type="molecule type" value="Genomic_DNA"/>
</dbReference>
<dbReference type="AlphaFoldDB" id="E0XW26"/>
<accession>E0XW26</accession>
<organism evidence="1">
    <name type="scientific">uncultured Rhodospirillales bacterium HF4000_24M03</name>
    <dbReference type="NCBI Taxonomy" id="710788"/>
    <lineage>
        <taxon>Bacteria</taxon>
        <taxon>Pseudomonadati</taxon>
        <taxon>Pseudomonadota</taxon>
        <taxon>Alphaproteobacteria</taxon>
        <taxon>Rhodospirillales</taxon>
        <taxon>environmental samples</taxon>
    </lineage>
</organism>
<evidence type="ECO:0000313" key="1">
    <source>
        <dbReference type="EMBL" id="ADI18617.1"/>
    </source>
</evidence>
<name>E0XW26_9PROT</name>
<protein>
    <submittedName>
        <fullName evidence="1">Uncharacterized protein</fullName>
    </submittedName>
</protein>